<dbReference type="AlphaFoldDB" id="A0A3D8QRT7"/>
<dbReference type="Proteomes" id="UP000256690">
    <property type="component" value="Unassembled WGS sequence"/>
</dbReference>
<keyword evidence="3" id="KW-1185">Reference proteome</keyword>
<protein>
    <submittedName>
        <fullName evidence="2">Uncharacterized protein</fullName>
    </submittedName>
</protein>
<gene>
    <name evidence="2" type="ORF">DSM5745_09926</name>
</gene>
<feature type="region of interest" description="Disordered" evidence="1">
    <location>
        <begin position="14"/>
        <end position="43"/>
    </location>
</feature>
<name>A0A3D8QRT7_9EURO</name>
<sequence>MVLSHAKIMFRKLRGNAGGSRSSEPAPSAPATTAESEPVDPPRAIHISDVKRSPTKIPRKPGIEPQCITVMIANAKGAADCWHLWNLFSRETGCGWEFDPTLEDSGTDYLCDGFVYAVRFQPPPTGPYAITAILELMQHVFLVFSYDASSRESWDEMVTAYEKVRSRCDGVLPFLKTMIAAMGEGEGEGECAVSHAEAEAFATQNDCLFAKFSPGAGRGICDAVGSLVELAHGARGQFTMDKEGLPQREKRARAMQTLFPS</sequence>
<evidence type="ECO:0000313" key="3">
    <source>
        <dbReference type="Proteomes" id="UP000256690"/>
    </source>
</evidence>
<organism evidence="2 3">
    <name type="scientific">Aspergillus mulundensis</name>
    <dbReference type="NCBI Taxonomy" id="1810919"/>
    <lineage>
        <taxon>Eukaryota</taxon>
        <taxon>Fungi</taxon>
        <taxon>Dikarya</taxon>
        <taxon>Ascomycota</taxon>
        <taxon>Pezizomycotina</taxon>
        <taxon>Eurotiomycetes</taxon>
        <taxon>Eurotiomycetidae</taxon>
        <taxon>Eurotiales</taxon>
        <taxon>Aspergillaceae</taxon>
        <taxon>Aspergillus</taxon>
        <taxon>Aspergillus subgen. Nidulantes</taxon>
    </lineage>
</organism>
<reference evidence="2 3" key="1">
    <citation type="journal article" date="2018" name="IMA Fungus">
        <title>IMA Genome-F 9: Draft genome sequence of Annulohypoxylon stygium, Aspergillus mulundensis, Berkeleyomyces basicola (syn. Thielaviopsis basicola), Ceratocystis smalleyi, two Cercospora beticola strains, Coleophoma cylindrospora, Fusarium fracticaudum, Phialophora cf. hyalina, and Morchella septimelata.</title>
        <authorList>
            <person name="Wingfield B.D."/>
            <person name="Bills G.F."/>
            <person name="Dong Y."/>
            <person name="Huang W."/>
            <person name="Nel W.J."/>
            <person name="Swalarsk-Parry B.S."/>
            <person name="Vaghefi N."/>
            <person name="Wilken P.M."/>
            <person name="An Z."/>
            <person name="de Beer Z.W."/>
            <person name="De Vos L."/>
            <person name="Chen L."/>
            <person name="Duong T.A."/>
            <person name="Gao Y."/>
            <person name="Hammerbacher A."/>
            <person name="Kikkert J.R."/>
            <person name="Li Y."/>
            <person name="Li H."/>
            <person name="Li K."/>
            <person name="Li Q."/>
            <person name="Liu X."/>
            <person name="Ma X."/>
            <person name="Naidoo K."/>
            <person name="Pethybridge S.J."/>
            <person name="Sun J."/>
            <person name="Steenkamp E.T."/>
            <person name="van der Nest M.A."/>
            <person name="van Wyk S."/>
            <person name="Wingfield M.J."/>
            <person name="Xiong C."/>
            <person name="Yue Q."/>
            <person name="Zhang X."/>
        </authorList>
    </citation>
    <scope>NUCLEOTIDE SEQUENCE [LARGE SCALE GENOMIC DNA]</scope>
    <source>
        <strain evidence="2 3">DSM 5745</strain>
    </source>
</reference>
<dbReference type="RefSeq" id="XP_026599674.1">
    <property type="nucleotide sequence ID" value="XM_026751942.1"/>
</dbReference>
<dbReference type="EMBL" id="PVWQ01000014">
    <property type="protein sequence ID" value="RDW64515.1"/>
    <property type="molecule type" value="Genomic_DNA"/>
</dbReference>
<dbReference type="GeneID" id="38120296"/>
<dbReference type="STRING" id="1810919.A0A3D8QRT7"/>
<proteinExistence type="predicted"/>
<evidence type="ECO:0000256" key="1">
    <source>
        <dbReference type="SAM" id="MobiDB-lite"/>
    </source>
</evidence>
<feature type="compositionally biased region" description="Low complexity" evidence="1">
    <location>
        <begin position="22"/>
        <end position="36"/>
    </location>
</feature>
<accession>A0A3D8QRT7</accession>
<dbReference type="OrthoDB" id="4492013at2759"/>
<comment type="caution">
    <text evidence="2">The sequence shown here is derived from an EMBL/GenBank/DDBJ whole genome shotgun (WGS) entry which is preliminary data.</text>
</comment>
<evidence type="ECO:0000313" key="2">
    <source>
        <dbReference type="EMBL" id="RDW64515.1"/>
    </source>
</evidence>